<feature type="non-terminal residue" evidence="8">
    <location>
        <position position="1"/>
    </location>
</feature>
<evidence type="ECO:0000256" key="6">
    <source>
        <dbReference type="PROSITE-ProRule" id="PRU01172"/>
    </source>
</evidence>
<dbReference type="InterPro" id="IPR013320">
    <property type="entry name" value="ConA-like_dom_sf"/>
</dbReference>
<dbReference type="eggNOG" id="KOG1565">
    <property type="taxonomic scope" value="Eukaryota"/>
</dbReference>
<evidence type="ECO:0000259" key="7">
    <source>
        <dbReference type="PROSITE" id="PS51828"/>
    </source>
</evidence>
<dbReference type="SUPFAM" id="SSF49899">
    <property type="entry name" value="Concanavalin A-like lectins/glucanases"/>
    <property type="match status" value="1"/>
</dbReference>
<evidence type="ECO:0000256" key="4">
    <source>
        <dbReference type="ARBA" id="ARBA00023157"/>
    </source>
</evidence>
<reference evidence="8 9" key="1">
    <citation type="journal article" date="2007" name="Science">
        <title>Sea anemone genome reveals ancestral eumetazoan gene repertoire and genomic organization.</title>
        <authorList>
            <person name="Putnam N.H."/>
            <person name="Srivastava M."/>
            <person name="Hellsten U."/>
            <person name="Dirks B."/>
            <person name="Chapman J."/>
            <person name="Salamov A."/>
            <person name="Terry A."/>
            <person name="Shapiro H."/>
            <person name="Lindquist E."/>
            <person name="Kapitonov V.V."/>
            <person name="Jurka J."/>
            <person name="Genikhovich G."/>
            <person name="Grigoriev I.V."/>
            <person name="Lucas S.M."/>
            <person name="Steele R.E."/>
            <person name="Finnerty J.R."/>
            <person name="Technau U."/>
            <person name="Martindale M.Q."/>
            <person name="Rokhsar D.S."/>
        </authorList>
    </citation>
    <scope>NUCLEOTIDE SEQUENCE [LARGE SCALE GENOMIC DNA]</scope>
    <source>
        <strain evidence="9">CH2 X CH6</strain>
    </source>
</reference>
<dbReference type="PROSITE" id="PS51828">
    <property type="entry name" value="PTX_2"/>
    <property type="match status" value="1"/>
</dbReference>
<keyword evidence="2" id="KW-0479">Metal-binding</keyword>
<dbReference type="STRING" id="45351.A7SSX7"/>
<dbReference type="InterPro" id="IPR001759">
    <property type="entry name" value="PTX_dom"/>
</dbReference>
<keyword evidence="3" id="KW-0106">Calcium</keyword>
<evidence type="ECO:0000256" key="5">
    <source>
        <dbReference type="ARBA" id="ARBA00023180"/>
    </source>
</evidence>
<dbReference type="Proteomes" id="UP000001593">
    <property type="component" value="Unassembled WGS sequence"/>
</dbReference>
<dbReference type="InParanoid" id="A7SSX7"/>
<feature type="non-terminal residue" evidence="8">
    <location>
        <position position="108"/>
    </location>
</feature>
<keyword evidence="5" id="KW-0325">Glycoprotein</keyword>
<evidence type="ECO:0000256" key="2">
    <source>
        <dbReference type="ARBA" id="ARBA00022723"/>
    </source>
</evidence>
<dbReference type="AlphaFoldDB" id="A7SSX7"/>
<dbReference type="PANTHER" id="PTHR19277">
    <property type="entry name" value="PENTRAXIN"/>
    <property type="match status" value="1"/>
</dbReference>
<name>A7SSX7_NEMVE</name>
<dbReference type="Gene3D" id="2.60.120.200">
    <property type="match status" value="1"/>
</dbReference>
<dbReference type="GO" id="GO:0046872">
    <property type="term" value="F:metal ion binding"/>
    <property type="evidence" value="ECO:0007669"/>
    <property type="project" value="UniProtKB-KW"/>
</dbReference>
<dbReference type="OMA" id="WDGERHE"/>
<evidence type="ECO:0000256" key="1">
    <source>
        <dbReference type="ARBA" id="ARBA00001913"/>
    </source>
</evidence>
<accession>A7SSX7</accession>
<evidence type="ECO:0000256" key="3">
    <source>
        <dbReference type="ARBA" id="ARBA00022837"/>
    </source>
</evidence>
<evidence type="ECO:0000313" key="8">
    <source>
        <dbReference type="EMBL" id="EDO33186.1"/>
    </source>
</evidence>
<feature type="domain" description="Pentraxin (PTX)" evidence="7">
    <location>
        <begin position="1"/>
        <end position="108"/>
    </location>
</feature>
<dbReference type="EMBL" id="DS469785">
    <property type="protein sequence ID" value="EDO33186.1"/>
    <property type="molecule type" value="Genomic_DNA"/>
</dbReference>
<dbReference type="InterPro" id="IPR051360">
    <property type="entry name" value="Neuronal_Pentraxin_Related"/>
</dbReference>
<proteinExistence type="predicted"/>
<dbReference type="PRINTS" id="PR00895">
    <property type="entry name" value="PENTAXIN"/>
</dbReference>
<dbReference type="PANTHER" id="PTHR19277:SF161">
    <property type="entry name" value="LAMININ G DOMAIN-CONTAINING PROTEIN"/>
    <property type="match status" value="1"/>
</dbReference>
<dbReference type="HOGENOM" id="CLU_156979_0_0_1"/>
<keyword evidence="9" id="KW-1185">Reference proteome</keyword>
<sequence>VPRDVRDGNWHHIVFTWSAAVGEWRVFIDGALSGQGSSYATGYSISSGHFTVGQDQDAFGGAFDTDQSFLGSMVGVNMWSRVLTEDEIALLASSWCVPLEGDIVKWTD</sequence>
<organism evidence="8 9">
    <name type="scientific">Nematostella vectensis</name>
    <name type="common">Starlet sea anemone</name>
    <dbReference type="NCBI Taxonomy" id="45351"/>
    <lineage>
        <taxon>Eukaryota</taxon>
        <taxon>Metazoa</taxon>
        <taxon>Cnidaria</taxon>
        <taxon>Anthozoa</taxon>
        <taxon>Hexacorallia</taxon>
        <taxon>Actiniaria</taxon>
        <taxon>Edwardsiidae</taxon>
        <taxon>Nematostella</taxon>
    </lineage>
</organism>
<comment type="cofactor">
    <cofactor evidence="1">
        <name>Ca(2+)</name>
        <dbReference type="ChEBI" id="CHEBI:29108"/>
    </cofactor>
</comment>
<protein>
    <recommendedName>
        <fullName evidence="7">Pentraxin (PTX) domain-containing protein</fullName>
    </recommendedName>
</protein>
<dbReference type="PhylomeDB" id="A7SSX7"/>
<comment type="caution">
    <text evidence="6">Lacks conserved residue(s) required for the propagation of feature annotation.</text>
</comment>
<keyword evidence="4" id="KW-1015">Disulfide bond</keyword>
<evidence type="ECO:0000313" key="9">
    <source>
        <dbReference type="Proteomes" id="UP000001593"/>
    </source>
</evidence>
<dbReference type="Pfam" id="PF00354">
    <property type="entry name" value="Pentaxin"/>
    <property type="match status" value="1"/>
</dbReference>
<gene>
    <name evidence="8" type="ORF">NEMVEDRAFT_v1g18807</name>
</gene>